<dbReference type="Proteomes" id="UP001367316">
    <property type="component" value="Unassembled WGS sequence"/>
</dbReference>
<feature type="compositionally biased region" description="Low complexity" evidence="1">
    <location>
        <begin position="7"/>
        <end position="24"/>
    </location>
</feature>
<evidence type="ECO:0000256" key="1">
    <source>
        <dbReference type="SAM" id="MobiDB-lite"/>
    </source>
</evidence>
<feature type="transmembrane region" description="Helical" evidence="2">
    <location>
        <begin position="46"/>
        <end position="65"/>
    </location>
</feature>
<protein>
    <submittedName>
        <fullName evidence="3">Uncharacterized protein</fullName>
    </submittedName>
</protein>
<keyword evidence="2" id="KW-0812">Transmembrane</keyword>
<evidence type="ECO:0000313" key="3">
    <source>
        <dbReference type="EMBL" id="KAK7610511.1"/>
    </source>
</evidence>
<feature type="transmembrane region" description="Helical" evidence="2">
    <location>
        <begin position="86"/>
        <end position="109"/>
    </location>
</feature>
<keyword evidence="2" id="KW-1133">Transmembrane helix</keyword>
<accession>A0ABR1N8Z4</accession>
<reference evidence="3 4" key="1">
    <citation type="submission" date="2024-04" db="EMBL/GenBank/DDBJ databases">
        <title>Phyllosticta paracitricarpa is synonymous to the EU quarantine fungus P. citricarpa based on phylogenomic analyses.</title>
        <authorList>
            <consortium name="Lawrence Berkeley National Laboratory"/>
            <person name="Van ingen-buijs V.A."/>
            <person name="Van westerhoven A.C."/>
            <person name="Haridas S."/>
            <person name="Skiadas P."/>
            <person name="Martin F."/>
            <person name="Groenewald J.Z."/>
            <person name="Crous P.W."/>
            <person name="Seidl M.F."/>
        </authorList>
    </citation>
    <scope>NUCLEOTIDE SEQUENCE [LARGE SCALE GENOMIC DNA]</scope>
    <source>
        <strain evidence="3 4">CBS 141358</strain>
    </source>
</reference>
<sequence>MCVRPAPCQQGVQSSSSQPSPYSTPCLDTTRLDDDGKKNLSRGSSLVTRHGAFLLPSILFINFCLRTQPILAAQARPASRPDEMRCEIVASAVPSSFLLVSLLLLLLLLHQRVASSEAGMLLPSPERAVKKTPQQDKCTLPTPTPTPLLRDVSRCCADCGVRAYVHTDSGQAGRQAGKQIGHLGGR</sequence>
<keyword evidence="4" id="KW-1185">Reference proteome</keyword>
<organism evidence="3 4">
    <name type="scientific">Phyllosticta paracitricarpa</name>
    <dbReference type="NCBI Taxonomy" id="2016321"/>
    <lineage>
        <taxon>Eukaryota</taxon>
        <taxon>Fungi</taxon>
        <taxon>Dikarya</taxon>
        <taxon>Ascomycota</taxon>
        <taxon>Pezizomycotina</taxon>
        <taxon>Dothideomycetes</taxon>
        <taxon>Dothideomycetes incertae sedis</taxon>
        <taxon>Botryosphaeriales</taxon>
        <taxon>Phyllostictaceae</taxon>
        <taxon>Phyllosticta</taxon>
    </lineage>
</organism>
<name>A0ABR1N8Z4_9PEZI</name>
<dbReference type="EMBL" id="JBBPBF010000017">
    <property type="protein sequence ID" value="KAK7610511.1"/>
    <property type="molecule type" value="Genomic_DNA"/>
</dbReference>
<evidence type="ECO:0000313" key="4">
    <source>
        <dbReference type="Proteomes" id="UP001367316"/>
    </source>
</evidence>
<comment type="caution">
    <text evidence="3">The sequence shown here is derived from an EMBL/GenBank/DDBJ whole genome shotgun (WGS) entry which is preliminary data.</text>
</comment>
<gene>
    <name evidence="3" type="ORF">JOL62DRAFT_100105</name>
</gene>
<evidence type="ECO:0000256" key="2">
    <source>
        <dbReference type="SAM" id="Phobius"/>
    </source>
</evidence>
<keyword evidence="2" id="KW-0472">Membrane</keyword>
<proteinExistence type="predicted"/>
<feature type="region of interest" description="Disordered" evidence="1">
    <location>
        <begin position="1"/>
        <end position="24"/>
    </location>
</feature>